<feature type="region of interest" description="Disordered" evidence="1">
    <location>
        <begin position="22"/>
        <end position="43"/>
    </location>
</feature>
<dbReference type="Gene3D" id="6.10.140.140">
    <property type="match status" value="2"/>
</dbReference>
<evidence type="ECO:0000256" key="1">
    <source>
        <dbReference type="SAM" id="MobiDB-lite"/>
    </source>
</evidence>
<dbReference type="AlphaFoldDB" id="A0A5N4DS96"/>
<dbReference type="SUPFAM" id="SSF109640">
    <property type="entry name" value="KRAB domain (Kruppel-associated box)"/>
    <property type="match status" value="2"/>
</dbReference>
<dbReference type="SMART" id="SM00349">
    <property type="entry name" value="KRAB"/>
    <property type="match status" value="2"/>
</dbReference>
<sequence length="198" mass="22308">MAWERDFRRSLSECLSSFTRSRPQRRLGGAEAGGRGRADEPRSGTTAVAEMLMDPVQGRVVFEDVAIFFSQEEWGLLDEAQRHLYHAVMTENLALLSSLGKVPTLTPRAGLALFFPFSQGRFRPPGCVVFEDVAVHFSQEEWGLLDEVQRLLYRDVMLQNIALLSSVDIVGLDTTFYSLLTGHQQPGLVESHLQRRKL</sequence>
<dbReference type="EMBL" id="JWIN03000009">
    <property type="protein sequence ID" value="KAB1274028.1"/>
    <property type="molecule type" value="Genomic_DNA"/>
</dbReference>
<protein>
    <submittedName>
        <fullName evidence="3">Zinc finger protein 547</fullName>
    </submittedName>
</protein>
<evidence type="ECO:0000313" key="4">
    <source>
        <dbReference type="Proteomes" id="UP000299084"/>
    </source>
</evidence>
<reference evidence="3 4" key="1">
    <citation type="journal article" date="2019" name="Mol. Ecol. Resour.">
        <title>Improving Illumina assemblies with Hi-C and long reads: an example with the North African dromedary.</title>
        <authorList>
            <person name="Elbers J.P."/>
            <person name="Rogers M.F."/>
            <person name="Perelman P.L."/>
            <person name="Proskuryakova A.A."/>
            <person name="Serdyukova N.A."/>
            <person name="Johnson W.E."/>
            <person name="Horin P."/>
            <person name="Corander J."/>
            <person name="Murphy D."/>
            <person name="Burger P.A."/>
        </authorList>
    </citation>
    <scope>NUCLEOTIDE SEQUENCE [LARGE SCALE GENOMIC DNA]</scope>
    <source>
        <strain evidence="3">Drom800</strain>
        <tissue evidence="3">Blood</tissue>
    </source>
</reference>
<dbReference type="CDD" id="cd07765">
    <property type="entry name" value="KRAB_A-box"/>
    <property type="match status" value="2"/>
</dbReference>
<comment type="caution">
    <text evidence="3">The sequence shown here is derived from an EMBL/GenBank/DDBJ whole genome shotgun (WGS) entry which is preliminary data.</text>
</comment>
<dbReference type="GO" id="GO:0006355">
    <property type="term" value="P:regulation of DNA-templated transcription"/>
    <property type="evidence" value="ECO:0007669"/>
    <property type="project" value="InterPro"/>
</dbReference>
<evidence type="ECO:0000313" key="3">
    <source>
        <dbReference type="EMBL" id="KAB1274028.1"/>
    </source>
</evidence>
<organism evidence="3 4">
    <name type="scientific">Camelus dromedarius</name>
    <name type="common">Dromedary</name>
    <name type="synonym">Arabian camel</name>
    <dbReference type="NCBI Taxonomy" id="9838"/>
    <lineage>
        <taxon>Eukaryota</taxon>
        <taxon>Metazoa</taxon>
        <taxon>Chordata</taxon>
        <taxon>Craniata</taxon>
        <taxon>Vertebrata</taxon>
        <taxon>Euteleostomi</taxon>
        <taxon>Mammalia</taxon>
        <taxon>Eutheria</taxon>
        <taxon>Laurasiatheria</taxon>
        <taxon>Artiodactyla</taxon>
        <taxon>Tylopoda</taxon>
        <taxon>Camelidae</taxon>
        <taxon>Camelus</taxon>
    </lineage>
</organism>
<dbReference type="Pfam" id="PF01352">
    <property type="entry name" value="KRAB"/>
    <property type="match status" value="2"/>
</dbReference>
<accession>A0A5N4DS96</accession>
<name>A0A5N4DS96_CAMDR</name>
<feature type="domain" description="KRAB" evidence="2">
    <location>
        <begin position="128"/>
        <end position="198"/>
    </location>
</feature>
<dbReference type="InterPro" id="IPR036051">
    <property type="entry name" value="KRAB_dom_sf"/>
</dbReference>
<dbReference type="PANTHER" id="PTHR23232">
    <property type="entry name" value="KRAB DOMAIN C2H2 ZINC FINGER"/>
    <property type="match status" value="1"/>
</dbReference>
<feature type="domain" description="KRAB" evidence="2">
    <location>
        <begin position="60"/>
        <end position="132"/>
    </location>
</feature>
<dbReference type="InterPro" id="IPR001909">
    <property type="entry name" value="KRAB"/>
</dbReference>
<dbReference type="Proteomes" id="UP000299084">
    <property type="component" value="Unassembled WGS sequence"/>
</dbReference>
<keyword evidence="4" id="KW-1185">Reference proteome</keyword>
<dbReference type="InterPro" id="IPR050169">
    <property type="entry name" value="Krueppel_C2H2_ZnF"/>
</dbReference>
<proteinExistence type="predicted"/>
<dbReference type="PROSITE" id="PS50805">
    <property type="entry name" value="KRAB"/>
    <property type="match status" value="2"/>
</dbReference>
<evidence type="ECO:0000259" key="2">
    <source>
        <dbReference type="PROSITE" id="PS50805"/>
    </source>
</evidence>
<dbReference type="PANTHER" id="PTHR23232:SF133">
    <property type="entry name" value="RIKEN CDNA 1700020N01 GENE"/>
    <property type="match status" value="1"/>
</dbReference>
<gene>
    <name evidence="3" type="ORF">Cadr_000012333</name>
</gene>